<evidence type="ECO:0000256" key="4">
    <source>
        <dbReference type="ARBA" id="ARBA00022801"/>
    </source>
</evidence>
<dbReference type="Pfam" id="PF00450">
    <property type="entry name" value="Peptidase_S10"/>
    <property type="match status" value="1"/>
</dbReference>
<keyword evidence="3 6" id="KW-0645">Protease</keyword>
<comment type="similarity">
    <text evidence="1 6">Belongs to the peptidase S10 family.</text>
</comment>
<evidence type="ECO:0000256" key="8">
    <source>
        <dbReference type="SAM" id="Phobius"/>
    </source>
</evidence>
<evidence type="ECO:0000256" key="7">
    <source>
        <dbReference type="SAM" id="MobiDB-lite"/>
    </source>
</evidence>
<dbReference type="PROSITE" id="PS00131">
    <property type="entry name" value="CARBOXYPEPT_SER_SER"/>
    <property type="match status" value="1"/>
</dbReference>
<dbReference type="GO" id="GO:0006508">
    <property type="term" value="P:proteolysis"/>
    <property type="evidence" value="ECO:0007669"/>
    <property type="project" value="UniProtKB-KW"/>
</dbReference>
<dbReference type="PANTHER" id="PTHR11802:SF404">
    <property type="entry name" value="CARBOXYPEPTIDASE"/>
    <property type="match status" value="1"/>
</dbReference>
<evidence type="ECO:0000256" key="2">
    <source>
        <dbReference type="ARBA" id="ARBA00022645"/>
    </source>
</evidence>
<feature type="region of interest" description="Disordered" evidence="7">
    <location>
        <begin position="1270"/>
        <end position="1517"/>
    </location>
</feature>
<dbReference type="EC" id="3.4.16.-" evidence="6"/>
<reference evidence="9 10" key="1">
    <citation type="submission" date="2021-02" db="EMBL/GenBank/DDBJ databases">
        <title>Genome assembly of Pseudopithomyces chartarum.</title>
        <authorList>
            <person name="Jauregui R."/>
            <person name="Singh J."/>
            <person name="Voisey C."/>
        </authorList>
    </citation>
    <scope>NUCLEOTIDE SEQUENCE [LARGE SCALE GENOMIC DNA]</scope>
    <source>
        <strain evidence="9 10">AGR01</strain>
    </source>
</reference>
<keyword evidence="8" id="KW-0472">Membrane</keyword>
<dbReference type="EMBL" id="WVTA01000005">
    <property type="protein sequence ID" value="KAK3210163.1"/>
    <property type="molecule type" value="Genomic_DNA"/>
</dbReference>
<dbReference type="InterPro" id="IPR001563">
    <property type="entry name" value="Peptidase_S10"/>
</dbReference>
<dbReference type="GO" id="GO:0000324">
    <property type="term" value="C:fungal-type vacuole"/>
    <property type="evidence" value="ECO:0007669"/>
    <property type="project" value="TreeGrafter"/>
</dbReference>
<evidence type="ECO:0000256" key="5">
    <source>
        <dbReference type="ARBA" id="ARBA00023180"/>
    </source>
</evidence>
<dbReference type="InterPro" id="IPR033124">
    <property type="entry name" value="Ser_caboxypep_his_AS"/>
</dbReference>
<keyword evidence="4 6" id="KW-0378">Hydrolase</keyword>
<evidence type="ECO:0000313" key="10">
    <source>
        <dbReference type="Proteomes" id="UP001280581"/>
    </source>
</evidence>
<proteinExistence type="inferred from homology"/>
<evidence type="ECO:0000256" key="6">
    <source>
        <dbReference type="RuleBase" id="RU361156"/>
    </source>
</evidence>
<feature type="compositionally biased region" description="Polar residues" evidence="7">
    <location>
        <begin position="213"/>
        <end position="223"/>
    </location>
</feature>
<dbReference type="GO" id="GO:0004185">
    <property type="term" value="F:serine-type carboxypeptidase activity"/>
    <property type="evidence" value="ECO:0007669"/>
    <property type="project" value="UniProtKB-UniRule"/>
</dbReference>
<comment type="caution">
    <text evidence="9">The sequence shown here is derived from an EMBL/GenBank/DDBJ whole genome shotgun (WGS) entry which is preliminary data.</text>
</comment>
<feature type="region of interest" description="Disordered" evidence="7">
    <location>
        <begin position="213"/>
        <end position="232"/>
    </location>
</feature>
<dbReference type="InterPro" id="IPR029058">
    <property type="entry name" value="AB_hydrolase_fold"/>
</dbReference>
<feature type="compositionally biased region" description="Basic and acidic residues" evidence="7">
    <location>
        <begin position="1324"/>
        <end position="1335"/>
    </location>
</feature>
<dbReference type="PRINTS" id="PR00724">
    <property type="entry name" value="CRBOXYPTASEC"/>
</dbReference>
<dbReference type="Proteomes" id="UP001280581">
    <property type="component" value="Unassembled WGS sequence"/>
</dbReference>
<organism evidence="9 10">
    <name type="scientific">Pseudopithomyces chartarum</name>
    <dbReference type="NCBI Taxonomy" id="1892770"/>
    <lineage>
        <taxon>Eukaryota</taxon>
        <taxon>Fungi</taxon>
        <taxon>Dikarya</taxon>
        <taxon>Ascomycota</taxon>
        <taxon>Pezizomycotina</taxon>
        <taxon>Dothideomycetes</taxon>
        <taxon>Pleosporomycetidae</taxon>
        <taxon>Pleosporales</taxon>
        <taxon>Massarineae</taxon>
        <taxon>Didymosphaeriaceae</taxon>
        <taxon>Pseudopithomyces</taxon>
    </lineage>
</organism>
<feature type="region of interest" description="Disordered" evidence="7">
    <location>
        <begin position="1206"/>
        <end position="1228"/>
    </location>
</feature>
<feature type="compositionally biased region" description="Polar residues" evidence="7">
    <location>
        <begin position="1477"/>
        <end position="1487"/>
    </location>
</feature>
<sequence length="1539" mass="170617">MPASLISLPLELRELIYGDVFSSFTVRHGFRTKSANRIALLLTCKQIHHEAWRHLPLNVRLHFRGTETMLETLLAVDQSVITRIRHIRIKSFPFPLYNSGRPDYYPVYNSCKAFALLPGLHLEQLIVEDCFHGFGLVDTWRDVVTYFDVESLVQCDAWKEFVYTIPNTDFLASGYDHRKKRVAQPENWDKMLKERDGEHSGAEVTMWITPDISNSSSTQQESATPRPWSAQPGHAVIEDPSLAMPDQDLRGEVRIVARRGKRANYVQTGFSETKTWEELKSQKGGVILRNLTTALILEDDIDWDVRLRMQLEFFARAARTLPSLGDQKSQGSQPPATESRVQDPIDLAKRSTVALSYTDVSIPSDPYDVNWDILWLGHCGTSLPPPSLSLPNCLMHLNDLTTPAPEHLRLREAAPLDPIALLYPPHTRIYHHTGNSTLCTLAYAVTQRGARKILYELGVKDLSGGFDFELGKWCGYSNVGKGKVGEEGSFLEKKLECITVQPPLFSHYWGEKGQSDIMGVGSQGRPEVGSRNTRSHARQTGLFSLAQVSSLLTEVSLNDLIILISFWRGLLLIVNMLQLSLVFYVSVLSIACCSLSQQFPPPVSYDAVLKSPINPNITISYKEPEPGTCTTAFASQKQYTGYINLPHFTLEPYQQDYPINTFFWFFEARNNPRTAPLTIWLNGGPGASSMIGLFREMGPCEIVPFQNGTYGTQFNEWGWDRSSNLLFIDQPTQVGFSYDQAHNVSVDYLNDHNVTPTAALPKGNPAWAYFNARAVWHFLQGFLSAFPQYNPGQHPNQATVDPTGVNLFAESYGGQYGPVFADFFEDQNDRRRTGAIPANKTLEIRLASLGIINGIVDELIQVPSTVSFAHNNSYGVRGLSSTQHRQLLYEFELPGGCQDLTSQCNKQAVAQSHEGENVDEETEQLCQEAKVACWKIQRPALETIGRSPYDIRASKANSFPNYAYLEYLNSEDVLKSIGAKVSFTENTPAVNDAFGYTGDEAKGTQIKKLVDLLARGVRVAFLYGDADIICNWVGGEAVSLAVARESELYSSLFPSAGYADIISNASYIGGHVRQYGNLSFSRIFDAGHTVPSHQPEASFVVFSRIIQGDDIGSGRHIDLSTFGTQGPSESYFKNEVTEQAKSTCWIRAVHDTCTQAEKDQIFRGLGVVEHGKWFPQFDHSHMDRPNRDARSRSFENTSSIAIASVPNARSTPGEGTYISVPTNGTKDEQDKDIQRGLIGGVAGAGGLLLLLTTLGIGVLGWRRYRSQKQDREFFGGPRRKSSPLPISEHTPTSQPKKKPSFVKKLVQRNSDPREVPSPTSPFEKPGEVPAFDRRPTRVPSAPMDPIPEAISPRPSGDIPERRLSKHPNEPVVVQRNARTPSPAPSVTPAVEHPKDHEPSPEPAPSPKPTTSSKESVAPEKHPKDHELSPKLVPLQKSTAPSKEPAAPESSKPGNPQTPAPESKPKTPEPETEHTKPIQRSASFSSGERNPEAPPQTKPAPVSAFSEPDTSPKDKPSLLKRIRSIHQDNDAVKAKAPTQS</sequence>
<dbReference type="SUPFAM" id="SSF53474">
    <property type="entry name" value="alpha/beta-Hydrolases"/>
    <property type="match status" value="1"/>
</dbReference>
<dbReference type="Gene3D" id="3.40.50.1820">
    <property type="entry name" value="alpha/beta hydrolase"/>
    <property type="match status" value="1"/>
</dbReference>
<keyword evidence="5" id="KW-0325">Glycoprotein</keyword>
<gene>
    <name evidence="9" type="ORF">GRF29_44g1841456</name>
</gene>
<keyword evidence="8" id="KW-1133">Transmembrane helix</keyword>
<feature type="compositionally biased region" description="Basic and acidic residues" evidence="7">
    <location>
        <begin position="1358"/>
        <end position="1368"/>
    </location>
</feature>
<keyword evidence="10" id="KW-1185">Reference proteome</keyword>
<protein>
    <recommendedName>
        <fullName evidence="6">Carboxypeptidase</fullName>
        <ecNumber evidence="6">3.4.16.-</ecNumber>
    </recommendedName>
</protein>
<accession>A0AAN6M0X1</accession>
<evidence type="ECO:0000256" key="3">
    <source>
        <dbReference type="ARBA" id="ARBA00022670"/>
    </source>
</evidence>
<evidence type="ECO:0000256" key="1">
    <source>
        <dbReference type="ARBA" id="ARBA00009431"/>
    </source>
</evidence>
<name>A0AAN6M0X1_9PLEO</name>
<dbReference type="PROSITE" id="PS00560">
    <property type="entry name" value="CARBOXYPEPT_SER_HIS"/>
    <property type="match status" value="1"/>
</dbReference>
<keyword evidence="8" id="KW-0812">Transmembrane</keyword>
<feature type="compositionally biased region" description="Basic and acidic residues" evidence="7">
    <location>
        <begin position="1462"/>
        <end position="1475"/>
    </location>
</feature>
<feature type="transmembrane region" description="Helical" evidence="8">
    <location>
        <begin position="1237"/>
        <end position="1261"/>
    </location>
</feature>
<dbReference type="InterPro" id="IPR018202">
    <property type="entry name" value="Ser_caboxypep_ser_AS"/>
</dbReference>
<keyword evidence="2 6" id="KW-0121">Carboxypeptidase</keyword>
<dbReference type="PANTHER" id="PTHR11802">
    <property type="entry name" value="SERINE PROTEASE FAMILY S10 SERINE CARBOXYPEPTIDASE"/>
    <property type="match status" value="1"/>
</dbReference>
<evidence type="ECO:0000313" key="9">
    <source>
        <dbReference type="EMBL" id="KAK3210163.1"/>
    </source>
</evidence>
<feature type="compositionally biased region" description="Basic and acidic residues" evidence="7">
    <location>
        <begin position="1416"/>
        <end position="1428"/>
    </location>
</feature>